<evidence type="ECO:0000313" key="6">
    <source>
        <dbReference type="Proteomes" id="UP000235392"/>
    </source>
</evidence>
<feature type="compositionally biased region" description="Basic and acidic residues" evidence="1">
    <location>
        <begin position="194"/>
        <end position="213"/>
    </location>
</feature>
<feature type="compositionally biased region" description="Pro residues" evidence="1">
    <location>
        <begin position="160"/>
        <end position="190"/>
    </location>
</feature>
<feature type="compositionally biased region" description="Gly residues" evidence="1">
    <location>
        <begin position="91"/>
        <end position="102"/>
    </location>
</feature>
<dbReference type="Proteomes" id="UP000235392">
    <property type="component" value="Unassembled WGS sequence"/>
</dbReference>
<evidence type="ECO:0000256" key="1">
    <source>
        <dbReference type="SAM" id="MobiDB-lite"/>
    </source>
</evidence>
<evidence type="ECO:0000313" key="5">
    <source>
        <dbReference type="Proteomes" id="UP000235388"/>
    </source>
</evidence>
<keyword evidence="2" id="KW-0732">Signal</keyword>
<dbReference type="AlphaFoldDB" id="A0A2N5VU39"/>
<comment type="caution">
    <text evidence="4">The sequence shown here is derived from an EMBL/GenBank/DDBJ whole genome shotgun (WGS) entry which is preliminary data.</text>
</comment>
<dbReference type="Proteomes" id="UP000235388">
    <property type="component" value="Unassembled WGS sequence"/>
</dbReference>
<feature type="region of interest" description="Disordered" evidence="1">
    <location>
        <begin position="125"/>
        <end position="360"/>
    </location>
</feature>
<feature type="chain" id="PRO_5015084089" evidence="2">
    <location>
        <begin position="20"/>
        <end position="388"/>
    </location>
</feature>
<evidence type="ECO:0000313" key="4">
    <source>
        <dbReference type="EMBL" id="PLW53510.1"/>
    </source>
</evidence>
<feature type="region of interest" description="Disordered" evidence="1">
    <location>
        <begin position="64"/>
        <end position="106"/>
    </location>
</feature>
<feature type="signal peptide" evidence="2">
    <location>
        <begin position="1"/>
        <end position="19"/>
    </location>
</feature>
<name>A0A2N5VU39_9BASI</name>
<dbReference type="EMBL" id="PGCI01000104">
    <property type="protein sequence ID" value="PLW40274.1"/>
    <property type="molecule type" value="Genomic_DNA"/>
</dbReference>
<dbReference type="EMBL" id="PGCJ01000060">
    <property type="protein sequence ID" value="PLW53510.1"/>
    <property type="molecule type" value="Genomic_DNA"/>
</dbReference>
<accession>A0A2N5VU39</accession>
<organism evidence="4 5">
    <name type="scientific">Puccinia coronata f. sp. avenae</name>
    <dbReference type="NCBI Taxonomy" id="200324"/>
    <lineage>
        <taxon>Eukaryota</taxon>
        <taxon>Fungi</taxon>
        <taxon>Dikarya</taxon>
        <taxon>Basidiomycota</taxon>
        <taxon>Pucciniomycotina</taxon>
        <taxon>Pucciniomycetes</taxon>
        <taxon>Pucciniales</taxon>
        <taxon>Pucciniaceae</taxon>
        <taxon>Puccinia</taxon>
    </lineage>
</organism>
<evidence type="ECO:0000313" key="3">
    <source>
        <dbReference type="EMBL" id="PLW40274.1"/>
    </source>
</evidence>
<protein>
    <submittedName>
        <fullName evidence="4">Uncharacterized protein</fullName>
    </submittedName>
</protein>
<feature type="compositionally biased region" description="Acidic residues" evidence="1">
    <location>
        <begin position="316"/>
        <end position="328"/>
    </location>
</feature>
<proteinExistence type="predicted"/>
<reference evidence="5 6" key="1">
    <citation type="submission" date="2017-11" db="EMBL/GenBank/DDBJ databases">
        <title>De novo assembly and phasing of dikaryotic genomes from two isolates of Puccinia coronata f. sp. avenae, the causal agent of oat crown rust.</title>
        <authorList>
            <person name="Miller M.E."/>
            <person name="Zhang Y."/>
            <person name="Omidvar V."/>
            <person name="Sperschneider J."/>
            <person name="Schwessinger B."/>
            <person name="Raley C."/>
            <person name="Palmer J.M."/>
            <person name="Garnica D."/>
            <person name="Upadhyaya N."/>
            <person name="Rathjen J."/>
            <person name="Taylor J.M."/>
            <person name="Park R.F."/>
            <person name="Dodds P.N."/>
            <person name="Hirsch C.D."/>
            <person name="Kianian S.F."/>
            <person name="Figueroa M."/>
        </authorList>
    </citation>
    <scope>NUCLEOTIDE SEQUENCE [LARGE SCALE GENOMIC DNA]</scope>
    <source>
        <strain evidence="4">12NC29</strain>
        <strain evidence="3">12SD80</strain>
    </source>
</reference>
<feature type="compositionally biased region" description="Low complexity" evidence="1">
    <location>
        <begin position="230"/>
        <end position="240"/>
    </location>
</feature>
<keyword evidence="5" id="KW-1185">Reference proteome</keyword>
<feature type="compositionally biased region" description="Basic and acidic residues" evidence="1">
    <location>
        <begin position="274"/>
        <end position="285"/>
    </location>
</feature>
<gene>
    <name evidence="4" type="ORF">PCANC_07239</name>
    <name evidence="3" type="ORF">PCASD_08544</name>
</gene>
<feature type="compositionally biased region" description="Polar residues" evidence="1">
    <location>
        <begin position="67"/>
        <end position="77"/>
    </location>
</feature>
<evidence type="ECO:0000256" key="2">
    <source>
        <dbReference type="SAM" id="SignalP"/>
    </source>
</evidence>
<dbReference type="STRING" id="200324.A0A2N5VU39"/>
<sequence>MTKPIIPLAVFLLSWVVNSHQSFDLLSSTAPGADMENGSPPSRFQGVGGIAKARHMSLKKMLRKKLGQTTDASSSMTGDAKPPCGNSAEVGVGGATGKGNGGASDSSAGIASAIVPPPITSGAKPPTVAVVSTPPPAPPVSSTGRDTGSSGCNICKEKTAPPPPPPAPPALSPAKPPAPSPSDTPSPPPVSSGDTKEDKMKPKDSGSKTDSSNEKSSPPPVSSGEPTPASSGVNVTSTSSGDGGISGKPKPKSSDDKEAMPPVSSGGSPPPGGSDDKMKSEDETSKSGSGEKGAMAPAGTPAKRSLAKAAPSKEDAQEDIDDEDDDDDTLKKASSSNTTLAKGPLGSASKESNKTQKSSAAAYLSVNDALEFHLGVVGLMAFGTLLIL</sequence>